<protein>
    <recommendedName>
        <fullName evidence="11">Tryptophan--tRNA ligase, mitochondrial</fullName>
        <ecNumber evidence="3">6.1.1.2</ecNumber>
    </recommendedName>
    <alternativeName>
        <fullName evidence="9">Tryptophanyl-tRNA synthetase</fullName>
    </alternativeName>
</protein>
<comment type="catalytic activity">
    <reaction evidence="10">
        <text>tRNA(Trp) + L-tryptophan + ATP = L-tryptophyl-tRNA(Trp) + AMP + diphosphate + H(+)</text>
        <dbReference type="Rhea" id="RHEA:24080"/>
        <dbReference type="Rhea" id="RHEA-COMP:9671"/>
        <dbReference type="Rhea" id="RHEA-COMP:9705"/>
        <dbReference type="ChEBI" id="CHEBI:15378"/>
        <dbReference type="ChEBI" id="CHEBI:30616"/>
        <dbReference type="ChEBI" id="CHEBI:33019"/>
        <dbReference type="ChEBI" id="CHEBI:57912"/>
        <dbReference type="ChEBI" id="CHEBI:78442"/>
        <dbReference type="ChEBI" id="CHEBI:78535"/>
        <dbReference type="ChEBI" id="CHEBI:456215"/>
        <dbReference type="EC" id="6.1.1.2"/>
    </reaction>
</comment>
<comment type="caution">
    <text evidence="15">The sequence shown here is derived from an EMBL/GenBank/DDBJ whole genome shotgun (WGS) entry which is preliminary data.</text>
</comment>
<dbReference type="GO" id="GO:0070183">
    <property type="term" value="P:mitochondrial tryptophanyl-tRNA aminoacylation"/>
    <property type="evidence" value="ECO:0007669"/>
    <property type="project" value="TreeGrafter"/>
</dbReference>
<evidence type="ECO:0000313" key="15">
    <source>
        <dbReference type="EMBL" id="TKA30003.1"/>
    </source>
</evidence>
<dbReference type="PRINTS" id="PR01039">
    <property type="entry name" value="TRNASYNTHTRP"/>
</dbReference>
<dbReference type="Proteomes" id="UP001168146">
    <property type="component" value="Unassembled WGS sequence"/>
</dbReference>
<reference evidence="15 16" key="1">
    <citation type="submission" date="2017-03" db="EMBL/GenBank/DDBJ databases">
        <title>Genomes of endolithic fungi from Antarctica.</title>
        <authorList>
            <person name="Coleine C."/>
            <person name="Masonjones S."/>
            <person name="Stajich J.E."/>
        </authorList>
    </citation>
    <scope>NUCLEOTIDE SEQUENCE [LARGE SCALE GENOMIC DNA]</scope>
    <source>
        <strain evidence="15 16">CCFEE 5311</strain>
    </source>
</reference>
<dbReference type="InterPro" id="IPR002306">
    <property type="entry name" value="Trp-tRNA-ligase"/>
</dbReference>
<dbReference type="EMBL" id="NAJP01000105">
    <property type="protein sequence ID" value="TKA30003.1"/>
    <property type="molecule type" value="Genomic_DNA"/>
</dbReference>
<reference evidence="14" key="3">
    <citation type="submission" date="2023-06" db="EMBL/GenBank/DDBJ databases">
        <title>Black Yeasts Isolated from many extreme environments.</title>
        <authorList>
            <person name="Coleine C."/>
            <person name="Stajich J.E."/>
            <person name="Selbmann L."/>
        </authorList>
    </citation>
    <scope>NUCLEOTIDE SEQUENCE</scope>
    <source>
        <strain evidence="14">CCFEE 5200</strain>
    </source>
</reference>
<gene>
    <name evidence="14" type="primary">MSW1_1</name>
    <name evidence="13" type="synonym">MSW1_2</name>
    <name evidence="15" type="ORF">B0A54_15557</name>
    <name evidence="13" type="ORF">LTR82_017534</name>
    <name evidence="14" type="ORF">LTR91_014077</name>
</gene>
<evidence type="ECO:0000256" key="6">
    <source>
        <dbReference type="ARBA" id="ARBA00022840"/>
    </source>
</evidence>
<dbReference type="InterPro" id="IPR050203">
    <property type="entry name" value="Trp-tRNA_synthetase"/>
</dbReference>
<dbReference type="PROSITE" id="PS00178">
    <property type="entry name" value="AA_TRNA_LIGASE_I"/>
    <property type="match status" value="1"/>
</dbReference>
<keyword evidence="5 12" id="KW-0547">Nucleotide-binding</keyword>
<dbReference type="InterPro" id="IPR002305">
    <property type="entry name" value="aa-tRNA-synth_Ic"/>
</dbReference>
<dbReference type="GO" id="GO:0005524">
    <property type="term" value="F:ATP binding"/>
    <property type="evidence" value="ECO:0007669"/>
    <property type="project" value="UniProtKB-KW"/>
</dbReference>
<evidence type="ECO:0000256" key="9">
    <source>
        <dbReference type="ARBA" id="ARBA00030268"/>
    </source>
</evidence>
<evidence type="ECO:0000256" key="5">
    <source>
        <dbReference type="ARBA" id="ARBA00022741"/>
    </source>
</evidence>
<dbReference type="EMBL" id="JAUJLE010000147">
    <property type="protein sequence ID" value="KAK0975275.1"/>
    <property type="molecule type" value="Genomic_DNA"/>
</dbReference>
<keyword evidence="4 12" id="KW-0436">Ligase</keyword>
<dbReference type="Gene3D" id="1.10.240.10">
    <property type="entry name" value="Tyrosyl-Transfer RNA Synthetase"/>
    <property type="match status" value="1"/>
</dbReference>
<proteinExistence type="inferred from homology"/>
<keyword evidence="7 12" id="KW-0648">Protein biosynthesis</keyword>
<evidence type="ECO:0000256" key="10">
    <source>
        <dbReference type="ARBA" id="ARBA00049929"/>
    </source>
</evidence>
<dbReference type="CDD" id="cd00806">
    <property type="entry name" value="TrpRS_core"/>
    <property type="match status" value="1"/>
</dbReference>
<evidence type="ECO:0000313" key="16">
    <source>
        <dbReference type="Proteomes" id="UP000310066"/>
    </source>
</evidence>
<dbReference type="FunFam" id="3.40.50.620:FF:000082">
    <property type="entry name" value="MSW1p Mitochondrial tryptophanyl-tRNA synthetase"/>
    <property type="match status" value="1"/>
</dbReference>
<dbReference type="GO" id="GO:0004830">
    <property type="term" value="F:tryptophan-tRNA ligase activity"/>
    <property type="evidence" value="ECO:0007669"/>
    <property type="project" value="UniProtKB-EC"/>
</dbReference>
<dbReference type="HAMAP" id="MF_00140_B">
    <property type="entry name" value="Trp_tRNA_synth_B"/>
    <property type="match status" value="1"/>
</dbReference>
<dbReference type="FunFam" id="1.10.240.10:FF:000002">
    <property type="entry name" value="Tryptophan--tRNA ligase"/>
    <property type="match status" value="1"/>
</dbReference>
<accession>A0A4U0U4H8</accession>
<dbReference type="Pfam" id="PF00579">
    <property type="entry name" value="tRNA-synt_1b"/>
    <property type="match status" value="1"/>
</dbReference>
<dbReference type="PANTHER" id="PTHR43766:SF1">
    <property type="entry name" value="TRYPTOPHAN--TRNA LIGASE, MITOCHONDRIAL"/>
    <property type="match status" value="1"/>
</dbReference>
<dbReference type="STRING" id="329885.A0A4U0U4H8"/>
<evidence type="ECO:0000256" key="7">
    <source>
        <dbReference type="ARBA" id="ARBA00022917"/>
    </source>
</evidence>
<dbReference type="EC" id="6.1.1.2" evidence="3"/>
<keyword evidence="8 12" id="KW-0030">Aminoacyl-tRNA synthetase</keyword>
<dbReference type="PANTHER" id="PTHR43766">
    <property type="entry name" value="TRYPTOPHAN--TRNA LIGASE, MITOCHONDRIAL"/>
    <property type="match status" value="1"/>
</dbReference>
<dbReference type="InterPro" id="IPR014729">
    <property type="entry name" value="Rossmann-like_a/b/a_fold"/>
</dbReference>
<dbReference type="GO" id="GO:0005759">
    <property type="term" value="C:mitochondrial matrix"/>
    <property type="evidence" value="ECO:0007669"/>
    <property type="project" value="UniProtKB-SubCell"/>
</dbReference>
<organism evidence="15 16">
    <name type="scientific">Friedmanniomyces endolithicus</name>
    <dbReference type="NCBI Taxonomy" id="329885"/>
    <lineage>
        <taxon>Eukaryota</taxon>
        <taxon>Fungi</taxon>
        <taxon>Dikarya</taxon>
        <taxon>Ascomycota</taxon>
        <taxon>Pezizomycotina</taxon>
        <taxon>Dothideomycetes</taxon>
        <taxon>Dothideomycetidae</taxon>
        <taxon>Mycosphaerellales</taxon>
        <taxon>Teratosphaeriaceae</taxon>
        <taxon>Friedmanniomyces</taxon>
    </lineage>
</organism>
<evidence type="ECO:0000256" key="3">
    <source>
        <dbReference type="ARBA" id="ARBA00013161"/>
    </source>
</evidence>
<evidence type="ECO:0000313" key="14">
    <source>
        <dbReference type="EMBL" id="KAK0975275.1"/>
    </source>
</evidence>
<dbReference type="InterPro" id="IPR001412">
    <property type="entry name" value="aa-tRNA-synth_I_CS"/>
</dbReference>
<keyword evidence="6 12" id="KW-0067">ATP-binding</keyword>
<evidence type="ECO:0000256" key="4">
    <source>
        <dbReference type="ARBA" id="ARBA00022598"/>
    </source>
</evidence>
<sequence>MPPRICNFRRDPLRQRSLATWTHESRWLSIRTVQSRNQGTAATTPPRTIFSGIQPTGVPHLGNYLGALRQWVTLQDGAPRNTSLVYSLVDLHAITVRQDPKQLRQWKKESLAMLLAIGLDPNKSIIFHQSDVPAHAELMWILSCQASTGYLGRMTQWKDKTANEKDSSEKLKLGLFSYPVLQAADILVHRATHVPVGHDQAQHLEFAREVANGFNHTFGRDVLIPPETMISPARRVMSLRDPMAKMSKSHPDPNSRILLADSEETIRRKIKAAVTDSVDGITYDPEDRPGVSNLIDILYHCDAHPAYPSQDELAKDLAGLSMRALKDRVAETVQTTIKHIRASYAHFLNENDDLDKVAAQGAEKAAKSAATTMKAVKSAVGLI</sequence>
<name>A0A4U0U4H8_9PEZI</name>
<comment type="similarity">
    <text evidence="2 12">Belongs to the class-I aminoacyl-tRNA synthetase family.</text>
</comment>
<evidence type="ECO:0000256" key="2">
    <source>
        <dbReference type="ARBA" id="ARBA00005594"/>
    </source>
</evidence>
<evidence type="ECO:0000256" key="1">
    <source>
        <dbReference type="ARBA" id="ARBA00004305"/>
    </source>
</evidence>
<evidence type="ECO:0000313" key="17">
    <source>
        <dbReference type="Proteomes" id="UP001175353"/>
    </source>
</evidence>
<dbReference type="EMBL" id="JASUXU010000146">
    <property type="protein sequence ID" value="KAK0303544.1"/>
    <property type="molecule type" value="Genomic_DNA"/>
</dbReference>
<evidence type="ECO:0000313" key="13">
    <source>
        <dbReference type="EMBL" id="KAK0303544.1"/>
    </source>
</evidence>
<reference evidence="13" key="2">
    <citation type="submission" date="2021-12" db="EMBL/GenBank/DDBJ databases">
        <title>Black yeast isolated from Biological Soil Crust.</title>
        <authorList>
            <person name="Kurbessoian T."/>
        </authorList>
    </citation>
    <scope>NUCLEOTIDE SEQUENCE</scope>
    <source>
        <strain evidence="13">CCFEE 5208</strain>
    </source>
</reference>
<dbReference type="Proteomes" id="UP000310066">
    <property type="component" value="Unassembled WGS sequence"/>
</dbReference>
<evidence type="ECO:0000256" key="12">
    <source>
        <dbReference type="RuleBase" id="RU363036"/>
    </source>
</evidence>
<dbReference type="OrthoDB" id="15808at2759"/>
<keyword evidence="17" id="KW-1185">Reference proteome</keyword>
<evidence type="ECO:0000256" key="8">
    <source>
        <dbReference type="ARBA" id="ARBA00023146"/>
    </source>
</evidence>
<evidence type="ECO:0000256" key="11">
    <source>
        <dbReference type="ARBA" id="ARBA00069760"/>
    </source>
</evidence>
<dbReference type="NCBIfam" id="TIGR00233">
    <property type="entry name" value="trpS"/>
    <property type="match status" value="1"/>
</dbReference>
<dbReference type="InterPro" id="IPR024109">
    <property type="entry name" value="Trp-tRNA-ligase_bac-type"/>
</dbReference>
<dbReference type="SUPFAM" id="SSF52374">
    <property type="entry name" value="Nucleotidylyl transferase"/>
    <property type="match status" value="1"/>
</dbReference>
<dbReference type="Gene3D" id="3.40.50.620">
    <property type="entry name" value="HUPs"/>
    <property type="match status" value="1"/>
</dbReference>
<dbReference type="Proteomes" id="UP001175353">
    <property type="component" value="Unassembled WGS sequence"/>
</dbReference>
<comment type="subcellular location">
    <subcellularLocation>
        <location evidence="1">Mitochondrion matrix</location>
    </subcellularLocation>
</comment>
<dbReference type="AlphaFoldDB" id="A0A4U0U4H8"/>